<dbReference type="PANTHER" id="PTHR36150">
    <property type="entry name" value="DNA GYRASE INHIBITOR YACG"/>
    <property type="match status" value="1"/>
</dbReference>
<evidence type="ECO:0000256" key="3">
    <source>
        <dbReference type="HAMAP-Rule" id="MF_00649"/>
    </source>
</evidence>
<dbReference type="Pfam" id="PF03884">
    <property type="entry name" value="YacG"/>
    <property type="match status" value="1"/>
</dbReference>
<protein>
    <recommendedName>
        <fullName evidence="3">DNA gyrase inhibitor YacG</fullName>
    </recommendedName>
</protein>
<dbReference type="GO" id="GO:0008270">
    <property type="term" value="F:zinc ion binding"/>
    <property type="evidence" value="ECO:0007669"/>
    <property type="project" value="UniProtKB-UniRule"/>
</dbReference>
<comment type="function">
    <text evidence="3">Inhibits all the catalytic activities of DNA gyrase by preventing its interaction with DNA. Acts by binding directly to the C-terminal domain of GyrB, which probably disrupts DNA binding by the gyrase.</text>
</comment>
<sequence>MTTVKCPTCKTPVEWQPENHYRPFCSERCKLIDLGDWADEKHTIPALPETPEEWDKLYHE</sequence>
<name>A0A238TDZ1_9NEIS</name>
<dbReference type="InterPro" id="IPR013088">
    <property type="entry name" value="Znf_NHR/GATA"/>
</dbReference>
<evidence type="ECO:0000313" key="6">
    <source>
        <dbReference type="Proteomes" id="UP000215450"/>
    </source>
</evidence>
<dbReference type="EMBL" id="FXUV02000076">
    <property type="protein sequence ID" value="SNB83683.1"/>
    <property type="molecule type" value="Genomic_DNA"/>
</dbReference>
<reference evidence="5 6" key="2">
    <citation type="submission" date="2017-06" db="EMBL/GenBank/DDBJ databases">
        <authorList>
            <person name="Kim H.J."/>
            <person name="Triplett B.A."/>
        </authorList>
    </citation>
    <scope>NUCLEOTIDE SEQUENCE [LARGE SCALE GENOMIC DNA]</scope>
    <source>
        <strain evidence="5">Kingella_eburonensis</strain>
    </source>
</reference>
<dbReference type="RefSeq" id="WP_032136373.1">
    <property type="nucleotide sequence ID" value="NZ_CCNJ01000019.1"/>
</dbReference>
<evidence type="ECO:0000256" key="2">
    <source>
        <dbReference type="ARBA" id="ARBA00022833"/>
    </source>
</evidence>
<dbReference type="GO" id="GO:0006355">
    <property type="term" value="P:regulation of DNA-templated transcription"/>
    <property type="evidence" value="ECO:0007669"/>
    <property type="project" value="InterPro"/>
</dbReference>
<feature type="binding site" evidence="3">
    <location>
        <position position="6"/>
    </location>
    <ligand>
        <name>Zn(2+)</name>
        <dbReference type="ChEBI" id="CHEBI:29105"/>
    </ligand>
</feature>
<keyword evidence="2 3" id="KW-0862">Zinc</keyword>
<dbReference type="HAMAP" id="MF_00649">
    <property type="entry name" value="DNA_gyrase_inhibitor_YacG"/>
    <property type="match status" value="1"/>
</dbReference>
<dbReference type="SUPFAM" id="SSF57716">
    <property type="entry name" value="Glucocorticoid receptor-like (DNA-binding domain)"/>
    <property type="match status" value="1"/>
</dbReference>
<comment type="similarity">
    <text evidence="3">Belongs to the DNA gyrase inhibitor YacG family.</text>
</comment>
<feature type="binding site" evidence="3">
    <location>
        <position position="25"/>
    </location>
    <ligand>
        <name>Zn(2+)</name>
        <dbReference type="ChEBI" id="CHEBI:29105"/>
    </ligand>
</feature>
<dbReference type="Proteomes" id="UP000215450">
    <property type="component" value="Unassembled WGS sequence"/>
</dbReference>
<feature type="binding site" evidence="3">
    <location>
        <position position="9"/>
    </location>
    <ligand>
        <name>Zn(2+)</name>
        <dbReference type="ChEBI" id="CHEBI:29105"/>
    </ligand>
</feature>
<evidence type="ECO:0000256" key="1">
    <source>
        <dbReference type="ARBA" id="ARBA00022723"/>
    </source>
</evidence>
<accession>A0A238TDZ1</accession>
<dbReference type="GeneID" id="83626434"/>
<dbReference type="Gene3D" id="3.30.50.10">
    <property type="entry name" value="Erythroid Transcription Factor GATA-1, subunit A"/>
    <property type="match status" value="1"/>
</dbReference>
<evidence type="ECO:0000313" key="4">
    <source>
        <dbReference type="EMBL" id="SMQ13725.1"/>
    </source>
</evidence>
<gene>
    <name evidence="3 5" type="primary">yacG</name>
    <name evidence="5" type="ORF">KEBURONENSIS_00600</name>
    <name evidence="4" type="ORF">KEBURONENSIS_00778</name>
</gene>
<dbReference type="InterPro" id="IPR005584">
    <property type="entry name" value="DNA_gyrase_inhibitor_YacG"/>
</dbReference>
<organism evidence="5 6">
    <name type="scientific">Kingella negevensis</name>
    <dbReference type="NCBI Taxonomy" id="1522312"/>
    <lineage>
        <taxon>Bacteria</taxon>
        <taxon>Pseudomonadati</taxon>
        <taxon>Pseudomonadota</taxon>
        <taxon>Betaproteobacteria</taxon>
        <taxon>Neisseriales</taxon>
        <taxon>Neisseriaceae</taxon>
        <taxon>Kingella</taxon>
    </lineage>
</organism>
<keyword evidence="6" id="KW-1185">Reference proteome</keyword>
<dbReference type="PANTHER" id="PTHR36150:SF1">
    <property type="entry name" value="DNA GYRASE INHIBITOR YACG"/>
    <property type="match status" value="1"/>
</dbReference>
<evidence type="ECO:0000313" key="5">
    <source>
        <dbReference type="EMBL" id="SNB83683.1"/>
    </source>
</evidence>
<dbReference type="GO" id="GO:0008657">
    <property type="term" value="F:DNA topoisomerase type II (double strand cut, ATP-hydrolyzing) inhibitor activity"/>
    <property type="evidence" value="ECO:0007669"/>
    <property type="project" value="UniProtKB-UniRule"/>
</dbReference>
<feature type="binding site" evidence="3">
    <location>
        <position position="29"/>
    </location>
    <ligand>
        <name>Zn(2+)</name>
        <dbReference type="ChEBI" id="CHEBI:29105"/>
    </ligand>
</feature>
<dbReference type="OrthoDB" id="9809663at2"/>
<proteinExistence type="inferred from homology"/>
<dbReference type="NCBIfam" id="NF001638">
    <property type="entry name" value="PRK00418.1"/>
    <property type="match status" value="1"/>
</dbReference>
<dbReference type="STRING" id="1522312.GCA_900177895_00075"/>
<dbReference type="AlphaFoldDB" id="A0A238TDZ1"/>
<comment type="cofactor">
    <cofactor evidence="3">
        <name>Zn(2+)</name>
        <dbReference type="ChEBI" id="CHEBI:29105"/>
    </cofactor>
    <text evidence="3">Binds 1 zinc ion.</text>
</comment>
<reference evidence="4" key="1">
    <citation type="submission" date="2017-05" db="EMBL/GenBank/DDBJ databases">
        <authorList>
            <person name="Song R."/>
            <person name="Chenine A.L."/>
            <person name="Ruprecht R.M."/>
        </authorList>
    </citation>
    <scope>NUCLEOTIDE SEQUENCE</scope>
    <source>
        <strain evidence="4">Kingella_eburonensis</strain>
    </source>
</reference>
<keyword evidence="1 3" id="KW-0479">Metal-binding</keyword>
<dbReference type="EMBL" id="FXUV01000096">
    <property type="protein sequence ID" value="SMQ13725.1"/>
    <property type="molecule type" value="Genomic_DNA"/>
</dbReference>
<comment type="subunit">
    <text evidence="3">Interacts with GyrB.</text>
</comment>